<dbReference type="InterPro" id="IPR036426">
    <property type="entry name" value="Bulb-type_lectin_dom_sf"/>
</dbReference>
<reference evidence="2" key="1">
    <citation type="submission" date="2021-03" db="EMBL/GenBank/DDBJ databases">
        <authorList>
            <consortium name="Genoscope - CEA"/>
            <person name="William W."/>
        </authorList>
    </citation>
    <scope>NUCLEOTIDE SEQUENCE</scope>
    <source>
        <strain evidence="2">Doubled-haploid Pahang</strain>
    </source>
</reference>
<feature type="domain" description="Bulb-type lectin" evidence="1">
    <location>
        <begin position="1"/>
        <end position="109"/>
    </location>
</feature>
<dbReference type="EMBL" id="HG996469">
    <property type="protein sequence ID" value="CAG1843844.1"/>
    <property type="molecule type" value="Genomic_DNA"/>
</dbReference>
<gene>
    <name evidence="2" type="ORF">GSMUA_136400.1</name>
</gene>
<dbReference type="PANTHER" id="PTHR32444:SF247">
    <property type="entry name" value="OS01G0958200 PROTEIN"/>
    <property type="match status" value="1"/>
</dbReference>
<dbReference type="PROSITE" id="PS50927">
    <property type="entry name" value="BULB_LECTIN"/>
    <property type="match status" value="1"/>
</dbReference>
<dbReference type="Gene3D" id="2.90.10.10">
    <property type="entry name" value="Bulb-type lectin domain"/>
    <property type="match status" value="1"/>
</dbReference>
<dbReference type="CDD" id="cd00028">
    <property type="entry name" value="B_lectin"/>
    <property type="match status" value="1"/>
</dbReference>
<dbReference type="SMART" id="SM00108">
    <property type="entry name" value="B_lectin"/>
    <property type="match status" value="1"/>
</dbReference>
<dbReference type="PANTHER" id="PTHR32444">
    <property type="entry name" value="BULB-TYPE LECTIN DOMAIN-CONTAINING PROTEIN"/>
    <property type="match status" value="1"/>
</dbReference>
<protein>
    <submittedName>
        <fullName evidence="2">(wild Malaysian banana) hypothetical protein</fullName>
    </submittedName>
</protein>
<dbReference type="InterPro" id="IPR001480">
    <property type="entry name" value="Bulb-type_lectin_dom"/>
</dbReference>
<organism evidence="2">
    <name type="scientific">Musa acuminata subsp. malaccensis</name>
    <name type="common">Wild banana</name>
    <name type="synonym">Musa malaccensis</name>
    <dbReference type="NCBI Taxonomy" id="214687"/>
    <lineage>
        <taxon>Eukaryota</taxon>
        <taxon>Viridiplantae</taxon>
        <taxon>Streptophyta</taxon>
        <taxon>Embryophyta</taxon>
        <taxon>Tracheophyta</taxon>
        <taxon>Spermatophyta</taxon>
        <taxon>Magnoliopsida</taxon>
        <taxon>Liliopsida</taxon>
        <taxon>Zingiberales</taxon>
        <taxon>Musaceae</taxon>
        <taxon>Musa</taxon>
    </lineage>
</organism>
<dbReference type="AlphaFoldDB" id="A0A8D7A5R5"/>
<dbReference type="Pfam" id="PF01453">
    <property type="entry name" value="B_lectin"/>
    <property type="match status" value="1"/>
</dbReference>
<sequence length="150" mass="16222">MIAKEGNFELGFFTPGNSGNYYVGIWYKKLPGQTVVWVANRGNPVSNASGAELHLSDDVNLVVLNSFKVPDWSSNSTISTSNASVAVLLDTGNLLLKDGSNSSTLLWQSFDHPTDTWMPGGWLGVNKITGEYQSITSWENPENPAPGPFA</sequence>
<dbReference type="GO" id="GO:0051707">
    <property type="term" value="P:response to other organism"/>
    <property type="evidence" value="ECO:0007669"/>
    <property type="project" value="UniProtKB-ARBA"/>
</dbReference>
<proteinExistence type="predicted"/>
<evidence type="ECO:0000259" key="1">
    <source>
        <dbReference type="PROSITE" id="PS50927"/>
    </source>
</evidence>
<dbReference type="SUPFAM" id="SSF51110">
    <property type="entry name" value="alpha-D-mannose-specific plant lectins"/>
    <property type="match status" value="1"/>
</dbReference>
<name>A0A8D7A5R5_MUSAM</name>
<accession>A0A8D7A5R5</accession>
<evidence type="ECO:0000313" key="2">
    <source>
        <dbReference type="EMBL" id="CAG1843844.1"/>
    </source>
</evidence>